<evidence type="ECO:0000256" key="2">
    <source>
        <dbReference type="ARBA" id="ARBA00004924"/>
    </source>
</evidence>
<dbReference type="InterPro" id="IPR036188">
    <property type="entry name" value="FAD/NAD-bd_sf"/>
</dbReference>
<keyword evidence="6" id="KW-0521">NADP</keyword>
<evidence type="ECO:0000313" key="8">
    <source>
        <dbReference type="EMBL" id="OPX53966.1"/>
    </source>
</evidence>
<dbReference type="Pfam" id="PF13434">
    <property type="entry name" value="Lys_Orn_oxgnase"/>
    <property type="match status" value="1"/>
</dbReference>
<evidence type="ECO:0000313" key="9">
    <source>
        <dbReference type="Proteomes" id="UP000191418"/>
    </source>
</evidence>
<accession>A0A1V4T0A8</accession>
<gene>
    <name evidence="8" type="ORF">BTE48_16710</name>
</gene>
<evidence type="ECO:0008006" key="10">
    <source>
        <dbReference type="Google" id="ProtNLM"/>
    </source>
</evidence>
<evidence type="ECO:0000256" key="5">
    <source>
        <dbReference type="ARBA" id="ARBA00022827"/>
    </source>
</evidence>
<keyword evidence="7" id="KW-0560">Oxidoreductase</keyword>
<name>A0A1V4T0A8_9GAMM</name>
<organism evidence="8 9">
    <name type="scientific">Oceanospirillum multiglobuliferum</name>
    <dbReference type="NCBI Taxonomy" id="64969"/>
    <lineage>
        <taxon>Bacteria</taxon>
        <taxon>Pseudomonadati</taxon>
        <taxon>Pseudomonadota</taxon>
        <taxon>Gammaproteobacteria</taxon>
        <taxon>Oceanospirillales</taxon>
        <taxon>Oceanospirillaceae</taxon>
        <taxon>Oceanospirillum</taxon>
    </lineage>
</organism>
<reference evidence="8 9" key="1">
    <citation type="submission" date="2017-01" db="EMBL/GenBank/DDBJ databases">
        <title>Genome Sequencing of a Marine Spirillum, Oceanospirillum multiglobuliferum ATCC 33336, from Japan.</title>
        <authorList>
            <person name="Carney J.G."/>
            <person name="Trachtenberg A.M."/>
            <person name="Rheaume B.A."/>
            <person name="Linnane J.D."/>
            <person name="Pitts N.L."/>
            <person name="Mykles D.L."/>
            <person name="Maclea K.S."/>
        </authorList>
    </citation>
    <scope>NUCLEOTIDE SEQUENCE [LARGE SCALE GENOMIC DNA]</scope>
    <source>
        <strain evidence="8 9">ATCC 33336</strain>
    </source>
</reference>
<comment type="cofactor">
    <cofactor evidence="1">
        <name>FAD</name>
        <dbReference type="ChEBI" id="CHEBI:57692"/>
    </cofactor>
</comment>
<feature type="non-terminal residue" evidence="8">
    <location>
        <position position="151"/>
    </location>
</feature>
<dbReference type="RefSeq" id="WP_139776726.1">
    <property type="nucleotide sequence ID" value="NZ_MTSM01000179.1"/>
</dbReference>
<dbReference type="AlphaFoldDB" id="A0A1V4T0A8"/>
<keyword evidence="9" id="KW-1185">Reference proteome</keyword>
<dbReference type="Gene3D" id="3.50.50.60">
    <property type="entry name" value="FAD/NAD(P)-binding domain"/>
    <property type="match status" value="1"/>
</dbReference>
<dbReference type="Proteomes" id="UP000191418">
    <property type="component" value="Unassembled WGS sequence"/>
</dbReference>
<evidence type="ECO:0000256" key="3">
    <source>
        <dbReference type="ARBA" id="ARBA00007588"/>
    </source>
</evidence>
<dbReference type="SUPFAM" id="SSF51905">
    <property type="entry name" value="FAD/NAD(P)-binding domain"/>
    <property type="match status" value="1"/>
</dbReference>
<keyword evidence="4" id="KW-0285">Flavoprotein</keyword>
<dbReference type="EMBL" id="MTSM01000179">
    <property type="protein sequence ID" value="OPX53966.1"/>
    <property type="molecule type" value="Genomic_DNA"/>
</dbReference>
<dbReference type="PANTHER" id="PTHR42802">
    <property type="entry name" value="MONOOXYGENASE"/>
    <property type="match status" value="1"/>
</dbReference>
<evidence type="ECO:0000256" key="1">
    <source>
        <dbReference type="ARBA" id="ARBA00001974"/>
    </source>
</evidence>
<comment type="caution">
    <text evidence="8">The sequence shown here is derived from an EMBL/GenBank/DDBJ whole genome shotgun (WGS) entry which is preliminary data.</text>
</comment>
<evidence type="ECO:0000256" key="6">
    <source>
        <dbReference type="ARBA" id="ARBA00022857"/>
    </source>
</evidence>
<comment type="similarity">
    <text evidence="3">Belongs to the lysine N(6)-hydroxylase/L-ornithine N(5)-oxygenase family.</text>
</comment>
<protein>
    <recommendedName>
        <fullName evidence="10">Lysine 6-monooxygenase</fullName>
    </recommendedName>
</protein>
<dbReference type="GO" id="GO:0016491">
    <property type="term" value="F:oxidoreductase activity"/>
    <property type="evidence" value="ECO:0007669"/>
    <property type="project" value="UniProtKB-KW"/>
</dbReference>
<evidence type="ECO:0000256" key="4">
    <source>
        <dbReference type="ARBA" id="ARBA00022630"/>
    </source>
</evidence>
<keyword evidence="5" id="KW-0274">FAD</keyword>
<dbReference type="PANTHER" id="PTHR42802:SF1">
    <property type="entry name" value="L-ORNITHINE N(5)-MONOOXYGENASE"/>
    <property type="match status" value="1"/>
</dbReference>
<feature type="non-terminal residue" evidence="8">
    <location>
        <position position="1"/>
    </location>
</feature>
<proteinExistence type="inferred from homology"/>
<comment type="pathway">
    <text evidence="2">Siderophore biosynthesis.</text>
</comment>
<dbReference type="InterPro" id="IPR025700">
    <property type="entry name" value="Lys/Orn_oxygenase"/>
</dbReference>
<sequence length="151" mass="16911">ALQTSYLKDLVTLVDPTNRYSFLNFLVQKGRIYRAIVANKVSCSRYEFEQYFRWVANQLTTIEWGERVETVRISNNTFEVMCGSGLQVATTSLVIGTGRVPAMPDFAAAHIDSAEVLHSSEMLNTQRDFRGRRVLVVGAGQSGAEIVDFLL</sequence>
<evidence type="ECO:0000256" key="7">
    <source>
        <dbReference type="ARBA" id="ARBA00023002"/>
    </source>
</evidence>